<dbReference type="HAMAP" id="MF_02241">
    <property type="entry name" value="PIP_synthase"/>
    <property type="match status" value="1"/>
</dbReference>
<reference evidence="13 14" key="1">
    <citation type="submission" date="2023-07" db="EMBL/GenBank/DDBJ databases">
        <title>Sequencing the genomes of 1000 actinobacteria strains.</title>
        <authorList>
            <person name="Klenk H.-P."/>
        </authorList>
    </citation>
    <scope>NUCLEOTIDE SEQUENCE [LARGE SCALE GENOMIC DNA]</scope>
    <source>
        <strain evidence="13 14">DSM 44711</strain>
    </source>
</reference>
<sequence length="210" mass="22414">MAKILSVSARAGMAHLIEPVSRALLRLGVTPNAVTVAGTIGVVFGSVFFGTRGHFIIGGIVVTLFCFTDLIDGTMARLREGPNGRFGALLDSSMDRIADAAIFGVLVYWFGKEGDWLTATVALVCLVASMIVSYVKARAEGLGFECNVGIVERPERLIGIGIGALSTAFGVMWGMQVVLWTLAILSIVTAGQRMRHVYRLDQAALREPVA</sequence>
<evidence type="ECO:0000256" key="3">
    <source>
        <dbReference type="ARBA" id="ARBA00010441"/>
    </source>
</evidence>
<feature type="binding site" evidence="12">
    <location>
        <position position="95"/>
    </location>
    <ligand>
        <name>Mg(2+)</name>
        <dbReference type="ChEBI" id="CHEBI:18420"/>
        <label>2</label>
    </ligand>
</feature>
<gene>
    <name evidence="13" type="ORF">J2S44_005992</name>
</gene>
<evidence type="ECO:0000256" key="8">
    <source>
        <dbReference type="ARBA" id="ARBA00023935"/>
    </source>
</evidence>
<feature type="transmembrane region" description="Helical" evidence="12">
    <location>
        <begin position="157"/>
        <end position="190"/>
    </location>
</feature>
<name>A0AAE3ZVI4_9ACTN</name>
<evidence type="ECO:0000256" key="12">
    <source>
        <dbReference type="HAMAP-Rule" id="MF_02241"/>
    </source>
</evidence>
<dbReference type="Gene3D" id="1.20.120.1760">
    <property type="match status" value="1"/>
</dbReference>
<comment type="catalytic activity">
    <reaction evidence="11 12">
        <text>a CDP-1,2-diacyl-sn-glycerol + 1D-myo-inositol 3-phosphate = a 1,2-diacyl-sn-glycero-3-phospho-(1D-myo-inositol-3-phosphate) + CMP + H(+)</text>
        <dbReference type="Rhea" id="RHEA:60504"/>
        <dbReference type="ChEBI" id="CHEBI:15378"/>
        <dbReference type="ChEBI" id="CHEBI:58088"/>
        <dbReference type="ChEBI" id="CHEBI:58332"/>
        <dbReference type="ChEBI" id="CHEBI:58401"/>
        <dbReference type="ChEBI" id="CHEBI:60377"/>
    </reaction>
</comment>
<feature type="binding site" evidence="12">
    <location>
        <begin position="32"/>
        <end position="35"/>
    </location>
    <ligand>
        <name>a CDP-1,2-diacyl-sn-glycerol</name>
        <dbReference type="ChEBI" id="CHEBI:58332"/>
    </ligand>
</feature>
<keyword evidence="7 12" id="KW-0472">Membrane</keyword>
<organism evidence="13 14">
    <name type="scientific">Catenuloplanes niger</name>
    <dbReference type="NCBI Taxonomy" id="587534"/>
    <lineage>
        <taxon>Bacteria</taxon>
        <taxon>Bacillati</taxon>
        <taxon>Actinomycetota</taxon>
        <taxon>Actinomycetes</taxon>
        <taxon>Micromonosporales</taxon>
        <taxon>Micromonosporaceae</taxon>
        <taxon>Catenuloplanes</taxon>
    </lineage>
</organism>
<dbReference type="RefSeq" id="WP_310420711.1">
    <property type="nucleotide sequence ID" value="NZ_JAVDYC010000001.1"/>
</dbReference>
<feature type="binding site" evidence="12">
    <location>
        <position position="69"/>
    </location>
    <ligand>
        <name>Mg(2+)</name>
        <dbReference type="ChEBI" id="CHEBI:18420"/>
        <label>1</label>
    </ligand>
</feature>
<dbReference type="GO" id="GO:0008654">
    <property type="term" value="P:phospholipid biosynthetic process"/>
    <property type="evidence" value="ECO:0007669"/>
    <property type="project" value="UniProtKB-UniRule"/>
</dbReference>
<feature type="binding site" evidence="12">
    <location>
        <position position="72"/>
    </location>
    <ligand>
        <name>Mg(2+)</name>
        <dbReference type="ChEBI" id="CHEBI:18420"/>
        <label>1</label>
    </ligand>
</feature>
<keyword evidence="6 12" id="KW-1133">Transmembrane helix</keyword>
<evidence type="ECO:0000256" key="11">
    <source>
        <dbReference type="ARBA" id="ARBA00048865"/>
    </source>
</evidence>
<evidence type="ECO:0000313" key="13">
    <source>
        <dbReference type="EMBL" id="MDR7325742.1"/>
    </source>
</evidence>
<dbReference type="GO" id="GO:0000287">
    <property type="term" value="F:magnesium ion binding"/>
    <property type="evidence" value="ECO:0007669"/>
    <property type="project" value="UniProtKB-UniRule"/>
</dbReference>
<evidence type="ECO:0000256" key="1">
    <source>
        <dbReference type="ARBA" id="ARBA00004127"/>
    </source>
</evidence>
<dbReference type="EMBL" id="JAVDYC010000001">
    <property type="protein sequence ID" value="MDR7325742.1"/>
    <property type="molecule type" value="Genomic_DNA"/>
</dbReference>
<dbReference type="GO" id="GO:0016780">
    <property type="term" value="F:phosphotransferase activity, for other substituted phosphate groups"/>
    <property type="evidence" value="ECO:0007669"/>
    <property type="project" value="UniProtKB-UniRule"/>
</dbReference>
<comment type="cofactor">
    <cofactor evidence="12">
        <name>Mg(2+)</name>
        <dbReference type="ChEBI" id="CHEBI:18420"/>
    </cofactor>
    <text evidence="12">Contains a di-nuclear catalytic Mg(2+) center.</text>
</comment>
<dbReference type="InterPro" id="IPR000462">
    <property type="entry name" value="CDP-OH_P_trans"/>
</dbReference>
<comment type="pathway">
    <text evidence="2 12">Phospholipid metabolism; phosphatidylinositol phosphate biosynthesis.</text>
</comment>
<comment type="catalytic activity">
    <reaction evidence="8 12">
        <text>1,2-di-(9Z-octadecenoyl)-sn-glycero-3-cytidine-5'-diphosphate + 1D-myo-inositol 3-phosphate = 1,2-di-(9Z-octadecenoyl)-sn-glycero-3-phospho-(1D-myo-inositol-3-phosphate) + CMP + H(+)</text>
        <dbReference type="Rhea" id="RHEA:61216"/>
        <dbReference type="ChEBI" id="CHEBI:15378"/>
        <dbReference type="ChEBI" id="CHEBI:58401"/>
        <dbReference type="ChEBI" id="CHEBI:60377"/>
        <dbReference type="ChEBI" id="CHEBI:85356"/>
        <dbReference type="ChEBI" id="CHEBI:144472"/>
    </reaction>
</comment>
<keyword evidence="12" id="KW-1208">Phospholipid metabolism</keyword>
<feature type="binding site" evidence="12">
    <location>
        <position position="77"/>
    </location>
    <ligand>
        <name>a CDP-1,2-diacyl-sn-glycerol</name>
        <dbReference type="ChEBI" id="CHEBI:58332"/>
    </ligand>
</feature>
<feature type="active site" description="Proton acceptor" evidence="12">
    <location>
        <position position="95"/>
    </location>
</feature>
<accession>A0AAE3ZVI4</accession>
<keyword evidence="12" id="KW-0479">Metal-binding</keyword>
<keyword evidence="12 13" id="KW-0808">Transferase</keyword>
<evidence type="ECO:0000256" key="2">
    <source>
        <dbReference type="ARBA" id="ARBA00004805"/>
    </source>
</evidence>
<dbReference type="Pfam" id="PF01066">
    <property type="entry name" value="CDP-OH_P_transf"/>
    <property type="match status" value="1"/>
</dbReference>
<protein>
    <recommendedName>
        <fullName evidence="9 12">Phosphatidylinositol phosphate synthase</fullName>
        <shortName evidence="12">PIP synthase</shortName>
        <ecNumber evidence="12">2.7.8.-</ecNumber>
    </recommendedName>
    <alternativeName>
        <fullName evidence="10 12">CDP-diacylglycerol--D-myo-inositol-3-phosphate 3-phosphatidyltransferase</fullName>
    </alternativeName>
</protein>
<keyword evidence="12" id="KW-0594">Phospholipid biosynthesis</keyword>
<dbReference type="EC" id="2.7.8.-" evidence="12"/>
<evidence type="ECO:0000313" key="14">
    <source>
        <dbReference type="Proteomes" id="UP001183629"/>
    </source>
</evidence>
<dbReference type="NCBIfam" id="NF045883">
    <property type="entry name" value="PIPSynth"/>
    <property type="match status" value="1"/>
</dbReference>
<evidence type="ECO:0000256" key="9">
    <source>
        <dbReference type="ARBA" id="ARBA00024082"/>
    </source>
</evidence>
<feature type="binding site" evidence="12">
    <location>
        <position position="69"/>
    </location>
    <ligand>
        <name>Mg(2+)</name>
        <dbReference type="ChEBI" id="CHEBI:18420"/>
        <label>2</label>
    </ligand>
</feature>
<keyword evidence="12" id="KW-0444">Lipid biosynthesis</keyword>
<dbReference type="GO" id="GO:0005886">
    <property type="term" value="C:plasma membrane"/>
    <property type="evidence" value="ECO:0007669"/>
    <property type="project" value="UniProtKB-SubCell"/>
</dbReference>
<proteinExistence type="inferred from homology"/>
<comment type="subunit">
    <text evidence="4 12">Homodimer.</text>
</comment>
<feature type="transmembrane region" description="Helical" evidence="12">
    <location>
        <begin position="116"/>
        <end position="137"/>
    </location>
</feature>
<feature type="transmembrane region" description="Helical" evidence="12">
    <location>
        <begin position="55"/>
        <end position="72"/>
    </location>
</feature>
<keyword evidence="5 12" id="KW-0812">Transmembrane</keyword>
<dbReference type="Proteomes" id="UP001183629">
    <property type="component" value="Unassembled WGS sequence"/>
</dbReference>
<feature type="binding site" evidence="12">
    <location>
        <position position="91"/>
    </location>
    <ligand>
        <name>Mg(2+)</name>
        <dbReference type="ChEBI" id="CHEBI:18420"/>
        <label>2</label>
    </ligand>
</feature>
<evidence type="ECO:0000256" key="10">
    <source>
        <dbReference type="ARBA" id="ARBA00033137"/>
    </source>
</evidence>
<dbReference type="AlphaFoldDB" id="A0AAE3ZVI4"/>
<evidence type="ECO:0000256" key="4">
    <source>
        <dbReference type="ARBA" id="ARBA00011738"/>
    </source>
</evidence>
<keyword evidence="12" id="KW-1003">Cell membrane</keyword>
<evidence type="ECO:0000256" key="6">
    <source>
        <dbReference type="ARBA" id="ARBA00022989"/>
    </source>
</evidence>
<evidence type="ECO:0000256" key="5">
    <source>
        <dbReference type="ARBA" id="ARBA00022692"/>
    </source>
</evidence>
<feature type="binding site" evidence="12">
    <location>
        <position position="73"/>
    </location>
    <ligand>
        <name>a CDP-1,2-diacyl-sn-glycerol</name>
        <dbReference type="ChEBI" id="CHEBI:58332"/>
    </ligand>
</feature>
<dbReference type="InterPro" id="IPR044268">
    <property type="entry name" value="PIP_synthase_PgsA1"/>
</dbReference>
<evidence type="ECO:0000256" key="7">
    <source>
        <dbReference type="ARBA" id="ARBA00023136"/>
    </source>
</evidence>
<comment type="caution">
    <text evidence="12">Lacks conserved residue(s) required for the propagation of feature annotation.</text>
</comment>
<keyword evidence="12" id="KW-0443">Lipid metabolism</keyword>
<dbReference type="GO" id="GO:0012505">
    <property type="term" value="C:endomembrane system"/>
    <property type="evidence" value="ECO:0007669"/>
    <property type="project" value="UniProtKB-SubCell"/>
</dbReference>
<comment type="similarity">
    <text evidence="3 12">Belongs to the CDP-alcohol phosphatidyltransferase class-I family.</text>
</comment>
<comment type="caution">
    <text evidence="13">The sequence shown here is derived from an EMBL/GenBank/DDBJ whole genome shotgun (WGS) entry which is preliminary data.</text>
</comment>
<feature type="transmembrane region" description="Helical" evidence="12">
    <location>
        <begin position="93"/>
        <end position="110"/>
    </location>
</feature>
<keyword evidence="12" id="KW-0460">Magnesium</keyword>
<feature type="transmembrane region" description="Helical" evidence="12">
    <location>
        <begin position="23"/>
        <end position="49"/>
    </location>
</feature>
<comment type="subcellular location">
    <subcellularLocation>
        <location evidence="12">Cell membrane</location>
        <topology evidence="12">Multi-pass membrane protein</topology>
    </subcellularLocation>
    <subcellularLocation>
        <location evidence="1">Endomembrane system</location>
        <topology evidence="1">Multi-pass membrane protein</topology>
    </subcellularLocation>
</comment>
<dbReference type="InterPro" id="IPR043130">
    <property type="entry name" value="CDP-OH_PTrfase_TM_dom"/>
</dbReference>
<feature type="binding site" evidence="12">
    <location>
        <position position="91"/>
    </location>
    <ligand>
        <name>Mg(2+)</name>
        <dbReference type="ChEBI" id="CHEBI:18420"/>
        <label>1</label>
    </ligand>
</feature>
<comment type="function">
    <text evidence="12">Catalyzes the conjugation of the 1'-hydroxyl group of D-myo-inositol-3-phosphate (also named L-myo-inositol-1-phosphate) with a lipid tail of cytidine diphosphate diacylglycerol (CDP-DAG), forming phosphatidylinositol phosphate (PIP) and CMP. PIP is a precursor of phosphatidylinositol (PI) which is an essential lipid required for cell wall formation.</text>
</comment>
<keyword evidence="14" id="KW-1185">Reference proteome</keyword>